<dbReference type="Proteomes" id="UP000016934">
    <property type="component" value="Unassembled WGS sequence"/>
</dbReference>
<keyword evidence="4" id="KW-1185">Reference proteome</keyword>
<reference evidence="3 4" key="1">
    <citation type="journal article" date="2012" name="PLoS Pathog.">
        <title>Diverse lifestyles and strategies of plant pathogenesis encoded in the genomes of eighteen Dothideomycetes fungi.</title>
        <authorList>
            <person name="Ohm R.A."/>
            <person name="Feau N."/>
            <person name="Henrissat B."/>
            <person name="Schoch C.L."/>
            <person name="Horwitz B.A."/>
            <person name="Barry K.W."/>
            <person name="Condon B.J."/>
            <person name="Copeland A.C."/>
            <person name="Dhillon B."/>
            <person name="Glaser F."/>
            <person name="Hesse C.N."/>
            <person name="Kosti I."/>
            <person name="LaButti K."/>
            <person name="Lindquist E.A."/>
            <person name="Lucas S."/>
            <person name="Salamov A.A."/>
            <person name="Bradshaw R.E."/>
            <person name="Ciuffetti L."/>
            <person name="Hamelin R.C."/>
            <person name="Kema G.H.J."/>
            <person name="Lawrence C."/>
            <person name="Scott J.A."/>
            <person name="Spatafora J.W."/>
            <person name="Turgeon B.G."/>
            <person name="de Wit P.J.G.M."/>
            <person name="Zhong S."/>
            <person name="Goodwin S.B."/>
            <person name="Grigoriev I.V."/>
        </authorList>
    </citation>
    <scope>NUCLEOTIDE SEQUENCE [LARGE SCALE GENOMIC DNA]</scope>
    <source>
        <strain evidence="4">ND90Pr / ATCC 201652</strain>
    </source>
</reference>
<keyword evidence="1" id="KW-0732">Signal</keyword>
<dbReference type="GeneID" id="19140997"/>
<dbReference type="RefSeq" id="XP_007698225.1">
    <property type="nucleotide sequence ID" value="XM_007700035.1"/>
</dbReference>
<dbReference type="PANTHER" id="PTHR33339">
    <property type="entry name" value="LYSM DOMAIN-CONTAINING PROTEIN"/>
    <property type="match status" value="1"/>
</dbReference>
<dbReference type="OrthoDB" id="2501761at2759"/>
<dbReference type="KEGG" id="bsc:COCSADRAFT_84237"/>
<dbReference type="HOGENOM" id="CLU_030195_0_0_1"/>
<organism evidence="3 4">
    <name type="scientific">Cochliobolus sativus (strain ND90Pr / ATCC 201652)</name>
    <name type="common">Common root rot and spot blotch fungus</name>
    <name type="synonym">Bipolaris sorokiniana</name>
    <dbReference type="NCBI Taxonomy" id="665912"/>
    <lineage>
        <taxon>Eukaryota</taxon>
        <taxon>Fungi</taxon>
        <taxon>Dikarya</taxon>
        <taxon>Ascomycota</taxon>
        <taxon>Pezizomycotina</taxon>
        <taxon>Dothideomycetes</taxon>
        <taxon>Pleosporomycetidae</taxon>
        <taxon>Pleosporales</taxon>
        <taxon>Pleosporineae</taxon>
        <taxon>Pleosporaceae</taxon>
        <taxon>Bipolaris</taxon>
    </lineage>
</organism>
<feature type="signal peptide" evidence="1">
    <location>
        <begin position="1"/>
        <end position="19"/>
    </location>
</feature>
<feature type="domain" description="DUF7872" evidence="2">
    <location>
        <begin position="186"/>
        <end position="376"/>
    </location>
</feature>
<dbReference type="InterPro" id="IPR057194">
    <property type="entry name" value="DUF7872"/>
</dbReference>
<evidence type="ECO:0000313" key="3">
    <source>
        <dbReference type="EMBL" id="EMD66843.1"/>
    </source>
</evidence>
<dbReference type="Pfam" id="PF25278">
    <property type="entry name" value="DUF7872"/>
    <property type="match status" value="1"/>
</dbReference>
<dbReference type="STRING" id="665912.M2SI02"/>
<dbReference type="eggNOG" id="ENOG502SQPP">
    <property type="taxonomic scope" value="Eukaryota"/>
</dbReference>
<feature type="chain" id="PRO_5004025013" description="DUF7872 domain-containing protein" evidence="1">
    <location>
        <begin position="20"/>
        <end position="394"/>
    </location>
</feature>
<dbReference type="EMBL" id="KB445640">
    <property type="protein sequence ID" value="EMD66843.1"/>
    <property type="molecule type" value="Genomic_DNA"/>
</dbReference>
<evidence type="ECO:0000313" key="4">
    <source>
        <dbReference type="Proteomes" id="UP000016934"/>
    </source>
</evidence>
<gene>
    <name evidence="3" type="ORF">COCSADRAFT_84237</name>
</gene>
<dbReference type="PANTHER" id="PTHR33339:SF1">
    <property type="entry name" value="LYSM DOMAIN-CONTAINING PROTEIN"/>
    <property type="match status" value="1"/>
</dbReference>
<proteinExistence type="predicted"/>
<reference evidence="4" key="2">
    <citation type="journal article" date="2013" name="PLoS Genet.">
        <title>Comparative genome structure, secondary metabolite, and effector coding capacity across Cochliobolus pathogens.</title>
        <authorList>
            <person name="Condon B.J."/>
            <person name="Leng Y."/>
            <person name="Wu D."/>
            <person name="Bushley K.E."/>
            <person name="Ohm R.A."/>
            <person name="Otillar R."/>
            <person name="Martin J."/>
            <person name="Schackwitz W."/>
            <person name="Grimwood J."/>
            <person name="MohdZainudin N."/>
            <person name="Xue C."/>
            <person name="Wang R."/>
            <person name="Manning V.A."/>
            <person name="Dhillon B."/>
            <person name="Tu Z.J."/>
            <person name="Steffenson B.J."/>
            <person name="Salamov A."/>
            <person name="Sun H."/>
            <person name="Lowry S."/>
            <person name="LaButti K."/>
            <person name="Han J."/>
            <person name="Copeland A."/>
            <person name="Lindquist E."/>
            <person name="Barry K."/>
            <person name="Schmutz J."/>
            <person name="Baker S.E."/>
            <person name="Ciuffetti L.M."/>
            <person name="Grigoriev I.V."/>
            <person name="Zhong S."/>
            <person name="Turgeon B.G."/>
        </authorList>
    </citation>
    <scope>NUCLEOTIDE SEQUENCE [LARGE SCALE GENOMIC DNA]</scope>
    <source>
        <strain evidence="4">ND90Pr / ATCC 201652</strain>
    </source>
</reference>
<evidence type="ECO:0000256" key="1">
    <source>
        <dbReference type="SAM" id="SignalP"/>
    </source>
</evidence>
<protein>
    <recommendedName>
        <fullName evidence="2">DUF7872 domain-containing protein</fullName>
    </recommendedName>
</protein>
<dbReference type="OMA" id="PVCTFNA"/>
<dbReference type="AlphaFoldDB" id="M2SI02"/>
<name>M2SI02_COCSN</name>
<evidence type="ECO:0000259" key="2">
    <source>
        <dbReference type="Pfam" id="PF25278"/>
    </source>
</evidence>
<accession>M2SI02</accession>
<sequence length="394" mass="42291">MYCRAHFLVVLPALQLATANPIAFPQGGSNSCPSEDLKEATWKKLDLDGFLAGAAPNLTTNDVQGFASSLGAPNFFCGLDQFCNAGQPCLPVPLPAWYALVAVQNYNSYMNSLNTAISFAASIMSLEIPAVVADFWPEPTDDVTPIKDMVSLVTSALSAVPFTGALATVNTVSGVVANFLTNQMKPPERPNLFVKWSDIGVSIATAVKDYQSTVANSLRTTLDAEIDNPTSGINSILAGGGFLGVAQNFTETDMQKKVADSMKLRSIALLLQGQKAYIYRSTNPAGTCSNGDQPYRLCTSATDRPNAFALRMGDDTQFDIANLMITKYGISKETFLQGPSDCFDEHGVQLFTPEILPIDASAKCIFNLPVCTFNADTFPGRTVQENCRLQGIDV</sequence>